<proteinExistence type="predicted"/>
<comment type="caution">
    <text evidence="1">The sequence shown here is derived from an EMBL/GenBank/DDBJ whole genome shotgun (WGS) entry which is preliminary data.</text>
</comment>
<reference evidence="1 2" key="1">
    <citation type="submission" date="2020-10" db="EMBL/GenBank/DDBJ databases">
        <title>The Coptis chinensis genome and diversification of protoberbering-type alkaloids.</title>
        <authorList>
            <person name="Wang B."/>
            <person name="Shu S."/>
            <person name="Song C."/>
            <person name="Liu Y."/>
        </authorList>
    </citation>
    <scope>NUCLEOTIDE SEQUENCE [LARGE SCALE GENOMIC DNA]</scope>
    <source>
        <strain evidence="1">HL-2020</strain>
        <tissue evidence="1">Leaf</tissue>
    </source>
</reference>
<name>A0A835I801_9MAGN</name>
<dbReference type="SUPFAM" id="SSF56219">
    <property type="entry name" value="DNase I-like"/>
    <property type="match status" value="1"/>
</dbReference>
<evidence type="ECO:0000313" key="2">
    <source>
        <dbReference type="Proteomes" id="UP000631114"/>
    </source>
</evidence>
<dbReference type="Proteomes" id="UP000631114">
    <property type="component" value="Unassembled WGS sequence"/>
</dbReference>
<gene>
    <name evidence="1" type="ORF">IFM89_015382</name>
</gene>
<dbReference type="PANTHER" id="PTHR33710:SF71">
    <property type="entry name" value="ENDONUCLEASE_EXONUCLEASE_PHOSPHATASE DOMAIN-CONTAINING PROTEIN"/>
    <property type="match status" value="1"/>
</dbReference>
<accession>A0A835I801</accession>
<dbReference type="InterPro" id="IPR036691">
    <property type="entry name" value="Endo/exonu/phosph_ase_sf"/>
</dbReference>
<keyword evidence="2" id="KW-1185">Reference proteome</keyword>
<dbReference type="AlphaFoldDB" id="A0A835I801"/>
<evidence type="ECO:0000313" key="1">
    <source>
        <dbReference type="EMBL" id="KAF9614120.1"/>
    </source>
</evidence>
<dbReference type="PANTHER" id="PTHR33710">
    <property type="entry name" value="BNAC02G09200D PROTEIN"/>
    <property type="match status" value="1"/>
</dbReference>
<dbReference type="OrthoDB" id="1434423at2759"/>
<dbReference type="EMBL" id="JADFTS010000003">
    <property type="protein sequence ID" value="KAF9614120.1"/>
    <property type="molecule type" value="Genomic_DNA"/>
</dbReference>
<sequence length="364" mass="41757">MGAKIIGIAEPKIDPSSFSTAYLRSLGLCTQIVHNTNDNRVPNLWLLWKNDLLAPTLHSQSSQHITVESQNGLITIIHASSVPTEKKGGRIPLSVAMSDFRDMVSSNQLMEVPHFGFEFTWWNKQMGVDKVVGKLDRAFVNNDWNLLHPSWRYRALSKLCSDHSPLVGWKTTIPRPRNVPFKFFKMWTTHPSLKDLVLQSWSEPMEGHSVFVLTQKLKRLKGGWSSYKRSTVWTGLQWALREMDTHQGWIIGKGENISLWRDNWIGEGNQWKFPESLKQILINLGVDLSQLQLPDQHREDRRVWRQTTNGLFSVGSAYEAIRERANGPQWTKFLWLAEVLPRTLGTEMLGAHSKEHAALLEDCQ</sequence>
<protein>
    <submittedName>
        <fullName evidence="1">Uncharacterized protein</fullName>
    </submittedName>
</protein>
<organism evidence="1 2">
    <name type="scientific">Coptis chinensis</name>
    <dbReference type="NCBI Taxonomy" id="261450"/>
    <lineage>
        <taxon>Eukaryota</taxon>
        <taxon>Viridiplantae</taxon>
        <taxon>Streptophyta</taxon>
        <taxon>Embryophyta</taxon>
        <taxon>Tracheophyta</taxon>
        <taxon>Spermatophyta</taxon>
        <taxon>Magnoliopsida</taxon>
        <taxon>Ranunculales</taxon>
        <taxon>Ranunculaceae</taxon>
        <taxon>Coptidoideae</taxon>
        <taxon>Coptis</taxon>
    </lineage>
</organism>